<keyword evidence="4" id="KW-1185">Reference proteome</keyword>
<keyword evidence="3" id="KW-0969">Cilium</keyword>
<dbReference type="STRING" id="105231.A0A1Y1HM71"/>
<dbReference type="PANTHER" id="PTHR31432:SF0">
    <property type="entry name" value="INTRAFLAGELLAR TRANSPORT PROTEIN 74 HOMOLOG"/>
    <property type="match status" value="1"/>
</dbReference>
<evidence type="ECO:0000313" key="4">
    <source>
        <dbReference type="Proteomes" id="UP000054558"/>
    </source>
</evidence>
<dbReference type="GO" id="GO:0005929">
    <property type="term" value="C:cilium"/>
    <property type="evidence" value="ECO:0000318"/>
    <property type="project" value="GO_Central"/>
</dbReference>
<dbReference type="InterPro" id="IPR029602">
    <property type="entry name" value="IFT74"/>
</dbReference>
<dbReference type="PANTHER" id="PTHR31432">
    <property type="entry name" value="INTRAFLAGELLAR TRANSPORT PROTEIN 74 HOMOLOG"/>
    <property type="match status" value="1"/>
</dbReference>
<proteinExistence type="predicted"/>
<keyword evidence="1" id="KW-0175">Coiled coil</keyword>
<feature type="compositionally biased region" description="Gly residues" evidence="2">
    <location>
        <begin position="50"/>
        <end position="60"/>
    </location>
</feature>
<dbReference type="AlphaFoldDB" id="A0A1Y1HM71"/>
<gene>
    <name evidence="3" type="ORF">KFL_000020290</name>
</gene>
<feature type="compositionally biased region" description="Low complexity" evidence="2">
    <location>
        <begin position="32"/>
        <end position="49"/>
    </location>
</feature>
<feature type="coiled-coil region" evidence="1">
    <location>
        <begin position="100"/>
        <end position="396"/>
    </location>
</feature>
<protein>
    <submittedName>
        <fullName evidence="3">Intraflagellar transport particle protein 74/72</fullName>
    </submittedName>
</protein>
<feature type="region of interest" description="Disordered" evidence="2">
    <location>
        <begin position="1"/>
        <end position="64"/>
    </location>
</feature>
<dbReference type="GO" id="GO:0030992">
    <property type="term" value="C:intraciliary transport particle B"/>
    <property type="evidence" value="ECO:0000318"/>
    <property type="project" value="GO_Central"/>
</dbReference>
<dbReference type="OrthoDB" id="444379at2759"/>
<feature type="coiled-coil region" evidence="1">
    <location>
        <begin position="466"/>
        <end position="517"/>
    </location>
</feature>
<evidence type="ECO:0000256" key="2">
    <source>
        <dbReference type="SAM" id="MobiDB-lite"/>
    </source>
</evidence>
<name>A0A1Y1HM71_KLENI</name>
<keyword evidence="3" id="KW-0282">Flagellum</keyword>
<keyword evidence="3" id="KW-0966">Cell projection</keyword>
<accession>A0A1Y1HM71</accession>
<dbReference type="Proteomes" id="UP000054558">
    <property type="component" value="Unassembled WGS sequence"/>
</dbReference>
<dbReference type="GO" id="GO:0035735">
    <property type="term" value="P:intraciliary transport involved in cilium assembly"/>
    <property type="evidence" value="ECO:0000318"/>
    <property type="project" value="GO_Central"/>
</dbReference>
<sequence>MEGGGPFRPSTGQRASMNGGMQPPPTAYRQSAAGYAAPGTAKAGMRGLASRGGGRPGTGSVGLNTDVQVSERPVTQQGLVGMKTGSQGPGRQIADKSYYLTRLRAKKQELQAEIDSLTSEMGRFQKDDTTSAQLERKLEGVTKEVKGLQGQLADYNFVLDKVGHSVPLEQLKEELRTIQEQNARQRRKVDGLFTERAQKEQQVREAEAEAERIQRGMETRLNELGPERRQQYLDLQQENRQLAAVTADLERQLADMNGTLAAMEKELSSSSIKQRALVLQQQIRALDARKRELQVEEQRPQLSPEEAREQLIQKMRRDNTDIAAAEQQIRELEDALRRDESALDSLNAELTEQHDEKDEEKFRELQSKDRDMQGFIDGYEEKKAASEQMTADAQQNIVRLLEKISLGHEHQAQHGTKGHLDVLEDDAHKHLEPSQATPQKLLEAIHQRSAELDKINVLEGKIAEEVASINEKMEQMRRDMGRFSNETEAKDSWEARKKDLEAERATGQHRKDELARQIQEGAAALDARRAQLSGNEHWVVVDKLEHRMRVLQQNNRQAQDILEARGEEMDCKPVLMEVTNLLTELNTQCQKAALV</sequence>
<reference evidence="3 4" key="1">
    <citation type="journal article" date="2014" name="Nat. Commun.">
        <title>Klebsormidium flaccidum genome reveals primary factors for plant terrestrial adaptation.</title>
        <authorList>
            <person name="Hori K."/>
            <person name="Maruyama F."/>
            <person name="Fujisawa T."/>
            <person name="Togashi T."/>
            <person name="Yamamoto N."/>
            <person name="Seo M."/>
            <person name="Sato S."/>
            <person name="Yamada T."/>
            <person name="Mori H."/>
            <person name="Tajima N."/>
            <person name="Moriyama T."/>
            <person name="Ikeuchi M."/>
            <person name="Watanabe M."/>
            <person name="Wada H."/>
            <person name="Kobayashi K."/>
            <person name="Saito M."/>
            <person name="Masuda T."/>
            <person name="Sasaki-Sekimoto Y."/>
            <person name="Mashiguchi K."/>
            <person name="Awai K."/>
            <person name="Shimojima M."/>
            <person name="Masuda S."/>
            <person name="Iwai M."/>
            <person name="Nobusawa T."/>
            <person name="Narise T."/>
            <person name="Kondo S."/>
            <person name="Saito H."/>
            <person name="Sato R."/>
            <person name="Murakawa M."/>
            <person name="Ihara Y."/>
            <person name="Oshima-Yamada Y."/>
            <person name="Ohtaka K."/>
            <person name="Satoh M."/>
            <person name="Sonobe K."/>
            <person name="Ishii M."/>
            <person name="Ohtani R."/>
            <person name="Kanamori-Sato M."/>
            <person name="Honoki R."/>
            <person name="Miyazaki D."/>
            <person name="Mochizuki H."/>
            <person name="Umetsu J."/>
            <person name="Higashi K."/>
            <person name="Shibata D."/>
            <person name="Kamiya Y."/>
            <person name="Sato N."/>
            <person name="Nakamura Y."/>
            <person name="Tabata S."/>
            <person name="Ida S."/>
            <person name="Kurokawa K."/>
            <person name="Ohta H."/>
        </authorList>
    </citation>
    <scope>NUCLEOTIDE SEQUENCE [LARGE SCALE GENOMIC DNA]</scope>
    <source>
        <strain evidence="3 4">NIES-2285</strain>
    </source>
</reference>
<dbReference type="OMA" id="RYWEELM"/>
<organism evidence="3 4">
    <name type="scientific">Klebsormidium nitens</name>
    <name type="common">Green alga</name>
    <name type="synonym">Ulothrix nitens</name>
    <dbReference type="NCBI Taxonomy" id="105231"/>
    <lineage>
        <taxon>Eukaryota</taxon>
        <taxon>Viridiplantae</taxon>
        <taxon>Streptophyta</taxon>
        <taxon>Klebsormidiophyceae</taxon>
        <taxon>Klebsormidiales</taxon>
        <taxon>Klebsormidiaceae</taxon>
        <taxon>Klebsormidium</taxon>
    </lineage>
</organism>
<evidence type="ECO:0000313" key="3">
    <source>
        <dbReference type="EMBL" id="GAQ77667.1"/>
    </source>
</evidence>
<dbReference type="GO" id="GO:0048487">
    <property type="term" value="F:beta-tubulin binding"/>
    <property type="evidence" value="ECO:0000318"/>
    <property type="project" value="GO_Central"/>
</dbReference>
<dbReference type="EMBL" id="DF236951">
    <property type="protein sequence ID" value="GAQ77667.1"/>
    <property type="molecule type" value="Genomic_DNA"/>
</dbReference>
<evidence type="ECO:0000256" key="1">
    <source>
        <dbReference type="SAM" id="Coils"/>
    </source>
</evidence>